<dbReference type="InterPro" id="IPR024400">
    <property type="entry name" value="DUF2635"/>
</dbReference>
<comment type="caution">
    <text evidence="1">The sequence shown here is derived from an EMBL/GenBank/DDBJ whole genome shotgun (WGS) entry which is preliminary data.</text>
</comment>
<dbReference type="Proteomes" id="UP000565286">
    <property type="component" value="Unassembled WGS sequence"/>
</dbReference>
<reference evidence="1 2" key="1">
    <citation type="submission" date="2020-08" db="EMBL/GenBank/DDBJ databases">
        <title>Genomic Encyclopedia of Type Strains, Phase IV (KMG-IV): sequencing the most valuable type-strain genomes for metagenomic binning, comparative biology and taxonomic classification.</title>
        <authorList>
            <person name="Goeker M."/>
        </authorList>
    </citation>
    <scope>NUCLEOTIDE SEQUENCE [LARGE SCALE GENOMIC DNA]</scope>
    <source>
        <strain evidence="1 2">DSM 26438</strain>
    </source>
</reference>
<dbReference type="AlphaFoldDB" id="A0A7W6C7K8"/>
<protein>
    <recommendedName>
        <fullName evidence="3">DUF2635 domain-containing protein</fullName>
    </recommendedName>
</protein>
<gene>
    <name evidence="1" type="ORF">GGQ73_003183</name>
</gene>
<keyword evidence="2" id="KW-1185">Reference proteome</keyword>
<evidence type="ECO:0000313" key="1">
    <source>
        <dbReference type="EMBL" id="MBB3947217.1"/>
    </source>
</evidence>
<dbReference type="RefSeq" id="WP_183897074.1">
    <property type="nucleotide sequence ID" value="NZ_JACIDV010000009.1"/>
</dbReference>
<dbReference type="EMBL" id="JACIDV010000009">
    <property type="protein sequence ID" value="MBB3947217.1"/>
    <property type="molecule type" value="Genomic_DNA"/>
</dbReference>
<name>A0A7W6C7K8_9HYPH</name>
<dbReference type="Pfam" id="PF10948">
    <property type="entry name" value="DUF2635"/>
    <property type="match status" value="1"/>
</dbReference>
<evidence type="ECO:0008006" key="3">
    <source>
        <dbReference type="Google" id="ProtNLM"/>
    </source>
</evidence>
<evidence type="ECO:0000313" key="2">
    <source>
        <dbReference type="Proteomes" id="UP000565286"/>
    </source>
</evidence>
<accession>A0A7W6C7K8</accession>
<proteinExistence type="predicted"/>
<sequence>MATKTLVAAEGRTVHQPDGSLWPAEGMEDPQTHFTRRRIADGDLIVKPREVAKKTEETK</sequence>
<organism evidence="1 2">
    <name type="scientific">Rhizobium skierniewicense</name>
    <dbReference type="NCBI Taxonomy" id="984260"/>
    <lineage>
        <taxon>Bacteria</taxon>
        <taxon>Pseudomonadati</taxon>
        <taxon>Pseudomonadota</taxon>
        <taxon>Alphaproteobacteria</taxon>
        <taxon>Hyphomicrobiales</taxon>
        <taxon>Rhizobiaceae</taxon>
        <taxon>Rhizobium/Agrobacterium group</taxon>
        <taxon>Rhizobium</taxon>
    </lineage>
</organism>